<protein>
    <submittedName>
        <fullName evidence="1">G protein pathway suppressor 2</fullName>
    </submittedName>
</protein>
<dbReference type="AlphaFoldDB" id="G2HIP5"/>
<evidence type="ECO:0000313" key="1">
    <source>
        <dbReference type="EMBL" id="BAK63603.1"/>
    </source>
</evidence>
<proteinExistence type="evidence at transcript level"/>
<organism evidence="1">
    <name type="scientific">Pan troglodytes</name>
    <name type="common">Chimpanzee</name>
    <dbReference type="NCBI Taxonomy" id="9598"/>
    <lineage>
        <taxon>Eukaryota</taxon>
        <taxon>Metazoa</taxon>
        <taxon>Chordata</taxon>
        <taxon>Craniata</taxon>
        <taxon>Vertebrata</taxon>
        <taxon>Euteleostomi</taxon>
        <taxon>Mammalia</taxon>
        <taxon>Eutheria</taxon>
        <taxon>Euarchontoglires</taxon>
        <taxon>Primates</taxon>
        <taxon>Haplorrhini</taxon>
        <taxon>Catarrhini</taxon>
        <taxon>Hominidae</taxon>
        <taxon>Pan</taxon>
    </lineage>
</organism>
<accession>G2HIP5</accession>
<dbReference type="EMBL" id="AK306609">
    <property type="protein sequence ID" value="BAK63603.1"/>
    <property type="molecule type" value="mRNA"/>
</dbReference>
<reference evidence="1" key="1">
    <citation type="journal article" date="2011" name="Funct. Integr. Genomics">
        <title>Major chimpanzee-specific structural changes in sperm development-associated genes.</title>
        <authorList>
            <person name="Kim R.N."/>
            <person name="Kim D.W."/>
            <person name="Choi S.H."/>
            <person name="Chae S.H."/>
            <person name="Nam S.H."/>
            <person name="Kim D.W."/>
            <person name="Kim A."/>
            <person name="Kang A."/>
            <person name="Park K.H."/>
            <person name="Lee Y.S."/>
            <person name="Hirai M."/>
            <person name="Suzuki Y."/>
            <person name="Sugano S."/>
            <person name="Hashimoto K."/>
            <person name="Kim D.S."/>
            <person name="Park H.S."/>
        </authorList>
    </citation>
    <scope>NUCLEOTIDE SEQUENCE</scope>
    <source>
        <tissue evidence="1">Testis</tissue>
    </source>
</reference>
<name>G2HIP5_PANTR</name>
<sequence length="94" mass="10172">MDNSKAVLVVPMGLLSPHLTMGPHSQLIVLVSSSELLRRSLQCSTYLSHSHSPMLCMATFSPLRQVITSHAGALALRSSPSLFHSRLTCPSFPT</sequence>